<reference evidence="2" key="1">
    <citation type="submission" date="2018-03" db="EMBL/GenBank/DDBJ databases">
        <authorList>
            <person name="Guldener U."/>
        </authorList>
    </citation>
    <scope>NUCLEOTIDE SEQUENCE</scope>
</reference>
<accession>A0AAE8MTU2</accession>
<keyword evidence="1" id="KW-0812">Transmembrane</keyword>
<gene>
    <name evidence="2" type="ORF">DNG_03216</name>
</gene>
<dbReference type="AlphaFoldDB" id="A0AAE8MTU2"/>
<evidence type="ECO:0000256" key="1">
    <source>
        <dbReference type="SAM" id="Phobius"/>
    </source>
</evidence>
<dbReference type="EMBL" id="ONZQ02000003">
    <property type="protein sequence ID" value="SPO00371.1"/>
    <property type="molecule type" value="Genomic_DNA"/>
</dbReference>
<feature type="transmembrane region" description="Helical" evidence="1">
    <location>
        <begin position="25"/>
        <end position="43"/>
    </location>
</feature>
<sequence length="50" mass="5598">MLILTVLGSFVSILSLWLPTKSSEPLMVVFALIFGFFGGSNYVHRYCVGW</sequence>
<comment type="caution">
    <text evidence="2">The sequence shown here is derived from an EMBL/GenBank/DDBJ whole genome shotgun (WGS) entry which is preliminary data.</text>
</comment>
<name>A0AAE8MTU2_9PEZI</name>
<keyword evidence="3" id="KW-1185">Reference proteome</keyword>
<dbReference type="Proteomes" id="UP001187682">
    <property type="component" value="Unassembled WGS sequence"/>
</dbReference>
<protein>
    <submittedName>
        <fullName evidence="2">Uncharacterized protein</fullName>
    </submittedName>
</protein>
<keyword evidence="1" id="KW-1133">Transmembrane helix</keyword>
<evidence type="ECO:0000313" key="3">
    <source>
        <dbReference type="Proteomes" id="UP001187682"/>
    </source>
</evidence>
<proteinExistence type="predicted"/>
<organism evidence="2 3">
    <name type="scientific">Cephalotrichum gorgonifer</name>
    <dbReference type="NCBI Taxonomy" id="2041049"/>
    <lineage>
        <taxon>Eukaryota</taxon>
        <taxon>Fungi</taxon>
        <taxon>Dikarya</taxon>
        <taxon>Ascomycota</taxon>
        <taxon>Pezizomycotina</taxon>
        <taxon>Sordariomycetes</taxon>
        <taxon>Hypocreomycetidae</taxon>
        <taxon>Microascales</taxon>
        <taxon>Microascaceae</taxon>
        <taxon>Cephalotrichum</taxon>
    </lineage>
</organism>
<evidence type="ECO:0000313" key="2">
    <source>
        <dbReference type="EMBL" id="SPO00371.1"/>
    </source>
</evidence>
<keyword evidence="1" id="KW-0472">Membrane</keyword>